<sequence length="346" mass="38047">MCEKILFGTMPDGEPVYLCRLDNRRGTRAEILSLGGIIRGIWTVDRNGNTADVVLGQDNLQAYLENPSCSGAVIGRVANRISGGRFTLSDREYRLEQNDRGNCLHSGSGNYAARNFKVEESGEDEVVLSLRDAGKDGFPGEAAVTVRYQLTEDHTLRVAYRADVSEATPVNLTNHCYFNLGGHGRPETGDHTVMIRADYYTAADENCIPTGEILQVEGTPLDLRQARPLGEAIEELSESRWDYGGFDHNYVIAGRGFRLAAAAWDPGSGRKLEVYTDAPGMQFYTANHLNGVSKNKEGASYPKHCAYCFETQNFPDAVNIGHFPNPIVMEGGSMVTLTEFRFSVAD</sequence>
<dbReference type="Gene3D" id="2.70.98.10">
    <property type="match status" value="1"/>
</dbReference>
<keyword evidence="6 8" id="KW-0413">Isomerase</keyword>
<feature type="binding site" evidence="11">
    <location>
        <begin position="79"/>
        <end position="80"/>
    </location>
    <ligand>
        <name>beta-D-galactose</name>
        <dbReference type="ChEBI" id="CHEBI:27667"/>
    </ligand>
</feature>
<comment type="caution">
    <text evidence="12">The sequence shown here is derived from an EMBL/GenBank/DDBJ whole genome shotgun (WGS) entry which is preliminary data.</text>
</comment>
<evidence type="ECO:0000256" key="9">
    <source>
        <dbReference type="PIRSR" id="PIRSR005096-1"/>
    </source>
</evidence>
<accession>A0A413FBC2</accession>
<dbReference type="InterPro" id="IPR018052">
    <property type="entry name" value="Ald1_epimerase_CS"/>
</dbReference>
<feature type="active site" description="Proton acceptor" evidence="9">
    <location>
        <position position="310"/>
    </location>
</feature>
<name>A0A413FBC2_9FIRM</name>
<dbReference type="GO" id="GO:0030246">
    <property type="term" value="F:carbohydrate binding"/>
    <property type="evidence" value="ECO:0007669"/>
    <property type="project" value="InterPro"/>
</dbReference>
<evidence type="ECO:0000256" key="3">
    <source>
        <dbReference type="ARBA" id="ARBA00006206"/>
    </source>
</evidence>
<gene>
    <name evidence="12" type="ORF">DWV29_19270</name>
</gene>
<evidence type="ECO:0000256" key="10">
    <source>
        <dbReference type="PIRSR" id="PIRSR005096-2"/>
    </source>
</evidence>
<evidence type="ECO:0000256" key="4">
    <source>
        <dbReference type="ARBA" id="ARBA00013185"/>
    </source>
</evidence>
<dbReference type="InterPro" id="IPR015443">
    <property type="entry name" value="Aldose_1-epimerase"/>
</dbReference>
<organism evidence="12 13">
    <name type="scientific">Enterocloster asparagiformis</name>
    <dbReference type="NCBI Taxonomy" id="333367"/>
    <lineage>
        <taxon>Bacteria</taxon>
        <taxon>Bacillati</taxon>
        <taxon>Bacillota</taxon>
        <taxon>Clostridia</taxon>
        <taxon>Lachnospirales</taxon>
        <taxon>Lachnospiraceae</taxon>
        <taxon>Enterocloster</taxon>
    </lineage>
</organism>
<dbReference type="OrthoDB" id="9779408at2"/>
<evidence type="ECO:0000256" key="7">
    <source>
        <dbReference type="ARBA" id="ARBA00023277"/>
    </source>
</evidence>
<dbReference type="EMBL" id="QSBM01000016">
    <property type="protein sequence ID" value="RGX26258.1"/>
    <property type="molecule type" value="Genomic_DNA"/>
</dbReference>
<dbReference type="InterPro" id="IPR047215">
    <property type="entry name" value="Galactose_mutarotase-like"/>
</dbReference>
<feature type="binding site" evidence="10">
    <location>
        <position position="247"/>
    </location>
    <ligand>
        <name>beta-D-galactose</name>
        <dbReference type="ChEBI" id="CHEBI:27667"/>
    </ligand>
</feature>
<dbReference type="InterPro" id="IPR008183">
    <property type="entry name" value="Aldose_1/G6P_1-epimerase"/>
</dbReference>
<evidence type="ECO:0000256" key="2">
    <source>
        <dbReference type="ARBA" id="ARBA00005028"/>
    </source>
</evidence>
<keyword evidence="7 8" id="KW-0119">Carbohydrate metabolism</keyword>
<dbReference type="InterPro" id="IPR011013">
    <property type="entry name" value="Gal_mutarotase_sf_dom"/>
</dbReference>
<dbReference type="NCBIfam" id="NF008277">
    <property type="entry name" value="PRK11055.1"/>
    <property type="match status" value="1"/>
</dbReference>
<comment type="pathway">
    <text evidence="2 8">Carbohydrate metabolism; hexose metabolism.</text>
</comment>
<dbReference type="PANTHER" id="PTHR10091:SF0">
    <property type="entry name" value="GALACTOSE MUTAROTASE"/>
    <property type="match status" value="1"/>
</dbReference>
<comment type="similarity">
    <text evidence="3 8">Belongs to the aldose epimerase family.</text>
</comment>
<evidence type="ECO:0000256" key="6">
    <source>
        <dbReference type="ARBA" id="ARBA00023235"/>
    </source>
</evidence>
<evidence type="ECO:0000256" key="1">
    <source>
        <dbReference type="ARBA" id="ARBA00001614"/>
    </source>
</evidence>
<evidence type="ECO:0000313" key="13">
    <source>
        <dbReference type="Proteomes" id="UP000283880"/>
    </source>
</evidence>
<dbReference type="Proteomes" id="UP000283880">
    <property type="component" value="Unassembled WGS sequence"/>
</dbReference>
<feature type="active site" description="Proton donor" evidence="9">
    <location>
        <position position="175"/>
    </location>
</feature>
<evidence type="ECO:0000256" key="8">
    <source>
        <dbReference type="PIRNR" id="PIRNR005096"/>
    </source>
</evidence>
<protein>
    <recommendedName>
        <fullName evidence="5 8">Aldose 1-epimerase</fullName>
        <ecNumber evidence="4 8">5.1.3.3</ecNumber>
    </recommendedName>
</protein>
<dbReference type="PIRSF" id="PIRSF005096">
    <property type="entry name" value="GALM"/>
    <property type="match status" value="1"/>
</dbReference>
<dbReference type="PANTHER" id="PTHR10091">
    <property type="entry name" value="ALDOSE-1-EPIMERASE"/>
    <property type="match status" value="1"/>
</dbReference>
<feature type="binding site" evidence="11">
    <location>
        <begin position="175"/>
        <end position="177"/>
    </location>
    <ligand>
        <name>beta-D-galactose</name>
        <dbReference type="ChEBI" id="CHEBI:27667"/>
    </ligand>
</feature>
<dbReference type="SUPFAM" id="SSF74650">
    <property type="entry name" value="Galactose mutarotase-like"/>
    <property type="match status" value="1"/>
</dbReference>
<dbReference type="PROSITE" id="PS00545">
    <property type="entry name" value="ALDOSE_1_EPIMERASE"/>
    <property type="match status" value="1"/>
</dbReference>
<dbReference type="Pfam" id="PF01263">
    <property type="entry name" value="Aldose_epim"/>
    <property type="match status" value="1"/>
</dbReference>
<evidence type="ECO:0000256" key="5">
    <source>
        <dbReference type="ARBA" id="ARBA00014165"/>
    </source>
</evidence>
<dbReference type="GO" id="GO:0004034">
    <property type="term" value="F:aldose 1-epimerase activity"/>
    <property type="evidence" value="ECO:0007669"/>
    <property type="project" value="UniProtKB-EC"/>
</dbReference>
<dbReference type="EC" id="5.1.3.3" evidence="4 8"/>
<evidence type="ECO:0000313" key="12">
    <source>
        <dbReference type="EMBL" id="RGX26258.1"/>
    </source>
</evidence>
<dbReference type="GO" id="GO:0033499">
    <property type="term" value="P:galactose catabolic process via UDP-galactose, Leloir pathway"/>
    <property type="evidence" value="ECO:0007669"/>
    <property type="project" value="TreeGrafter"/>
</dbReference>
<dbReference type="RefSeq" id="WP_007716684.1">
    <property type="nucleotide sequence ID" value="NZ_JAWRJJ010000155.1"/>
</dbReference>
<comment type="catalytic activity">
    <reaction evidence="1 8">
        <text>alpha-D-glucose = beta-D-glucose</text>
        <dbReference type="Rhea" id="RHEA:10264"/>
        <dbReference type="ChEBI" id="CHEBI:15903"/>
        <dbReference type="ChEBI" id="CHEBI:17925"/>
        <dbReference type="EC" id="5.1.3.3"/>
    </reaction>
</comment>
<dbReference type="GO" id="GO:0006006">
    <property type="term" value="P:glucose metabolic process"/>
    <property type="evidence" value="ECO:0007669"/>
    <property type="project" value="TreeGrafter"/>
</dbReference>
<evidence type="ECO:0000256" key="11">
    <source>
        <dbReference type="PIRSR" id="PIRSR005096-3"/>
    </source>
</evidence>
<dbReference type="UniPathway" id="UPA00242"/>
<proteinExistence type="inferred from homology"/>
<reference evidence="12 13" key="1">
    <citation type="submission" date="2018-08" db="EMBL/GenBank/DDBJ databases">
        <title>A genome reference for cultivated species of the human gut microbiota.</title>
        <authorList>
            <person name="Zou Y."/>
            <person name="Xue W."/>
            <person name="Luo G."/>
        </authorList>
    </citation>
    <scope>NUCLEOTIDE SEQUENCE [LARGE SCALE GENOMIC DNA]</scope>
    <source>
        <strain evidence="12 13">AF04-15</strain>
    </source>
</reference>
<dbReference type="CDD" id="cd09019">
    <property type="entry name" value="galactose_mutarotase_like"/>
    <property type="match status" value="1"/>
</dbReference>
<dbReference type="AlphaFoldDB" id="A0A413FBC2"/>
<dbReference type="InterPro" id="IPR014718">
    <property type="entry name" value="GH-type_carb-bd"/>
</dbReference>